<evidence type="ECO:0000313" key="2">
    <source>
        <dbReference type="Proteomes" id="UP000253506"/>
    </source>
</evidence>
<protein>
    <submittedName>
        <fullName evidence="1">Uncharacterized protein</fullName>
    </submittedName>
</protein>
<proteinExistence type="predicted"/>
<dbReference type="Proteomes" id="UP000253506">
    <property type="component" value="Unassembled WGS sequence"/>
</dbReference>
<dbReference type="EMBL" id="QPJQ01000043">
    <property type="protein sequence ID" value="RCW94682.1"/>
    <property type="molecule type" value="Genomic_DNA"/>
</dbReference>
<name>A0A368ZLK4_9GAMM</name>
<evidence type="ECO:0000313" key="1">
    <source>
        <dbReference type="EMBL" id="RCW94682.1"/>
    </source>
</evidence>
<reference evidence="1 2" key="1">
    <citation type="submission" date="2018-07" db="EMBL/GenBank/DDBJ databases">
        <title>Genomic Encyclopedia of Type Strains, Phase III (KMG-III): the genomes of soil and plant-associated and newly described type strains.</title>
        <authorList>
            <person name="Whitman W."/>
        </authorList>
    </citation>
    <scope>NUCLEOTIDE SEQUENCE [LARGE SCALE GENOMIC DNA]</scope>
    <source>
        <strain evidence="1 2">CECT 7731</strain>
    </source>
</reference>
<gene>
    <name evidence="1" type="ORF">DFP77_1432</name>
</gene>
<organism evidence="1 2">
    <name type="scientific">Marinomonas foliarum</name>
    <dbReference type="NCBI Taxonomy" id="491950"/>
    <lineage>
        <taxon>Bacteria</taxon>
        <taxon>Pseudomonadati</taxon>
        <taxon>Pseudomonadota</taxon>
        <taxon>Gammaproteobacteria</taxon>
        <taxon>Oceanospirillales</taxon>
        <taxon>Oceanospirillaceae</taxon>
        <taxon>Marinomonas</taxon>
    </lineage>
</organism>
<accession>A0A368ZLK4</accession>
<dbReference type="AlphaFoldDB" id="A0A368ZLK4"/>
<comment type="caution">
    <text evidence="1">The sequence shown here is derived from an EMBL/GenBank/DDBJ whole genome shotgun (WGS) entry which is preliminary data.</text>
</comment>
<sequence>MGGKALKIAVKSLYLLSFSCWLMQITGNKKPPEGGFLYDSQTVCRLCVDFILNGANPFKIKPLIGGGGGDLNYTVLTY</sequence>